<protein>
    <recommendedName>
        <fullName evidence="6">Large ribosomal subunit protein uL23</fullName>
    </recommendedName>
</protein>
<dbReference type="PANTHER" id="PTHR11620">
    <property type="entry name" value="60S RIBOSOMAL PROTEIN L23A"/>
    <property type="match status" value="1"/>
</dbReference>
<dbReference type="AlphaFoldDB" id="A0A2V3VVP9"/>
<dbReference type="GO" id="GO:0003735">
    <property type="term" value="F:structural constituent of ribosome"/>
    <property type="evidence" value="ECO:0007669"/>
    <property type="project" value="InterPro"/>
</dbReference>
<reference evidence="7 8" key="1">
    <citation type="submission" date="2018-05" db="EMBL/GenBank/DDBJ databases">
        <title>Genomic Encyclopedia of Type Strains, Phase IV (KMG-IV): sequencing the most valuable type-strain genomes for metagenomic binning, comparative biology and taxonomic classification.</title>
        <authorList>
            <person name="Goeker M."/>
        </authorList>
    </citation>
    <scope>NUCLEOTIDE SEQUENCE [LARGE SCALE GENOMIC DNA]</scope>
    <source>
        <strain evidence="7 8">DSM 28556</strain>
    </source>
</reference>
<dbReference type="EMBL" id="QJJQ01000013">
    <property type="protein sequence ID" value="PXW84881.1"/>
    <property type="molecule type" value="Genomic_DNA"/>
</dbReference>
<dbReference type="Gene3D" id="3.30.70.330">
    <property type="match status" value="1"/>
</dbReference>
<accession>A0A2V3VVP9</accession>
<dbReference type="InterPro" id="IPR012677">
    <property type="entry name" value="Nucleotide-bd_a/b_plait_sf"/>
</dbReference>
<organism evidence="7 8">
    <name type="scientific">Pseudogracilibacillus auburnensis</name>
    <dbReference type="NCBI Taxonomy" id="1494959"/>
    <lineage>
        <taxon>Bacteria</taxon>
        <taxon>Bacillati</taxon>
        <taxon>Bacillota</taxon>
        <taxon>Bacilli</taxon>
        <taxon>Bacillales</taxon>
        <taxon>Bacillaceae</taxon>
        <taxon>Pseudogracilibacillus</taxon>
    </lineage>
</organism>
<evidence type="ECO:0000256" key="3">
    <source>
        <dbReference type="ARBA" id="ARBA00022884"/>
    </source>
</evidence>
<sequence>MKDLRDIIKRPVITEHSADLMADKKYTFEVDPKANRTEIKQAIETAFGVKVEKVNTMNVKGKFKRMGRYGGYRPNRKKAIVQLSEDSKDLDFFEG</sequence>
<evidence type="ECO:0000313" key="8">
    <source>
        <dbReference type="Proteomes" id="UP000247978"/>
    </source>
</evidence>
<evidence type="ECO:0000256" key="2">
    <source>
        <dbReference type="ARBA" id="ARBA00022730"/>
    </source>
</evidence>
<dbReference type="RefSeq" id="WP_110396556.1">
    <property type="nucleotide sequence ID" value="NZ_JADIJL010000036.1"/>
</dbReference>
<dbReference type="GO" id="GO:0019843">
    <property type="term" value="F:rRNA binding"/>
    <property type="evidence" value="ECO:0007669"/>
    <property type="project" value="UniProtKB-UniRule"/>
</dbReference>
<keyword evidence="3 6" id="KW-0694">RNA-binding</keyword>
<dbReference type="GO" id="GO:0005840">
    <property type="term" value="C:ribosome"/>
    <property type="evidence" value="ECO:0007669"/>
    <property type="project" value="UniProtKB-KW"/>
</dbReference>
<dbReference type="Pfam" id="PF00276">
    <property type="entry name" value="Ribosomal_L23"/>
    <property type="match status" value="1"/>
</dbReference>
<evidence type="ECO:0000313" key="7">
    <source>
        <dbReference type="EMBL" id="PXW84881.1"/>
    </source>
</evidence>
<dbReference type="GO" id="GO:1990904">
    <property type="term" value="C:ribonucleoprotein complex"/>
    <property type="evidence" value="ECO:0007669"/>
    <property type="project" value="UniProtKB-KW"/>
</dbReference>
<keyword evidence="8" id="KW-1185">Reference proteome</keyword>
<keyword evidence="2 6" id="KW-0699">rRNA-binding</keyword>
<evidence type="ECO:0000256" key="5">
    <source>
        <dbReference type="ARBA" id="ARBA00023274"/>
    </source>
</evidence>
<evidence type="ECO:0000256" key="4">
    <source>
        <dbReference type="ARBA" id="ARBA00022980"/>
    </source>
</evidence>
<dbReference type="HAMAP" id="MF_01369_B">
    <property type="entry name" value="Ribosomal_uL23_B"/>
    <property type="match status" value="1"/>
</dbReference>
<name>A0A2V3VVP9_9BACI</name>
<dbReference type="NCBIfam" id="NF004363">
    <property type="entry name" value="PRK05738.2-4"/>
    <property type="match status" value="1"/>
</dbReference>
<dbReference type="GO" id="GO:0006412">
    <property type="term" value="P:translation"/>
    <property type="evidence" value="ECO:0007669"/>
    <property type="project" value="UniProtKB-UniRule"/>
</dbReference>
<evidence type="ECO:0000256" key="1">
    <source>
        <dbReference type="ARBA" id="ARBA00006700"/>
    </source>
</evidence>
<dbReference type="SUPFAM" id="SSF54189">
    <property type="entry name" value="Ribosomal proteins S24e, L23 and L15e"/>
    <property type="match status" value="1"/>
</dbReference>
<keyword evidence="5 6" id="KW-0687">Ribonucleoprotein</keyword>
<evidence type="ECO:0000256" key="6">
    <source>
        <dbReference type="HAMAP-Rule" id="MF_01369"/>
    </source>
</evidence>
<proteinExistence type="inferred from homology"/>
<dbReference type="OrthoDB" id="9793353at2"/>
<dbReference type="Proteomes" id="UP000247978">
    <property type="component" value="Unassembled WGS sequence"/>
</dbReference>
<dbReference type="FunFam" id="3.30.70.330:FF:000001">
    <property type="entry name" value="50S ribosomal protein L23"/>
    <property type="match status" value="1"/>
</dbReference>
<dbReference type="InterPro" id="IPR012678">
    <property type="entry name" value="Ribosomal_uL23/eL15/eS24_sf"/>
</dbReference>
<comment type="subunit">
    <text evidence="6">Part of the 50S ribosomal subunit. Contacts protein L29, and trigger factor when it is bound to the ribosome.</text>
</comment>
<comment type="caution">
    <text evidence="7">The sequence shown here is derived from an EMBL/GenBank/DDBJ whole genome shotgun (WGS) entry which is preliminary data.</text>
</comment>
<keyword evidence="4 6" id="KW-0689">Ribosomal protein</keyword>
<comment type="similarity">
    <text evidence="1 6">Belongs to the universal ribosomal protein uL23 family.</text>
</comment>
<gene>
    <name evidence="6" type="primary">rplW</name>
    <name evidence="7" type="ORF">DFR56_113126</name>
</gene>
<dbReference type="InterPro" id="IPR013025">
    <property type="entry name" value="Ribosomal_uL23-like"/>
</dbReference>
<comment type="function">
    <text evidence="6">One of the early assembly proteins it binds 23S rRNA. One of the proteins that surrounds the polypeptide exit tunnel on the outside of the ribosome. Forms the main docking site for trigger factor binding to the ribosome.</text>
</comment>